<feature type="domain" description="CHAT" evidence="1">
    <location>
        <begin position="631"/>
        <end position="861"/>
    </location>
</feature>
<dbReference type="InterPro" id="IPR024983">
    <property type="entry name" value="CHAT_dom"/>
</dbReference>
<comment type="caution">
    <text evidence="2">The sequence shown here is derived from an EMBL/GenBank/DDBJ whole genome shotgun (WGS) entry which is preliminary data.</text>
</comment>
<evidence type="ECO:0000313" key="2">
    <source>
        <dbReference type="EMBL" id="MBB5072885.1"/>
    </source>
</evidence>
<dbReference type="InterPro" id="IPR011990">
    <property type="entry name" value="TPR-like_helical_dom_sf"/>
</dbReference>
<dbReference type="Pfam" id="PF12770">
    <property type="entry name" value="CHAT"/>
    <property type="match status" value="1"/>
</dbReference>
<protein>
    <submittedName>
        <fullName evidence="2">Tetratricopeptide (TPR) repeat protein</fullName>
    </submittedName>
</protein>
<reference evidence="2 3" key="1">
    <citation type="submission" date="2020-08" db="EMBL/GenBank/DDBJ databases">
        <title>Sequencing the genomes of 1000 actinobacteria strains.</title>
        <authorList>
            <person name="Klenk H.-P."/>
        </authorList>
    </citation>
    <scope>NUCLEOTIDE SEQUENCE [LARGE SCALE GENOMIC DNA]</scope>
    <source>
        <strain evidence="2 3">DSM 45582</strain>
    </source>
</reference>
<evidence type="ECO:0000259" key="1">
    <source>
        <dbReference type="Pfam" id="PF12770"/>
    </source>
</evidence>
<accession>A0A840NSF0</accession>
<dbReference type="Gene3D" id="1.25.40.10">
    <property type="entry name" value="Tetratricopeptide repeat domain"/>
    <property type="match status" value="1"/>
</dbReference>
<dbReference type="RefSeq" id="WP_246457131.1">
    <property type="nucleotide sequence ID" value="NZ_JACHIV010000001.1"/>
</dbReference>
<evidence type="ECO:0000313" key="3">
    <source>
        <dbReference type="Proteomes" id="UP000580474"/>
    </source>
</evidence>
<organism evidence="2 3">
    <name type="scientific">Saccharopolyspora gloriosae</name>
    <dbReference type="NCBI Taxonomy" id="455344"/>
    <lineage>
        <taxon>Bacteria</taxon>
        <taxon>Bacillati</taxon>
        <taxon>Actinomycetota</taxon>
        <taxon>Actinomycetes</taxon>
        <taxon>Pseudonocardiales</taxon>
        <taxon>Pseudonocardiaceae</taxon>
        <taxon>Saccharopolyspora</taxon>
    </lineage>
</organism>
<gene>
    <name evidence="2" type="ORF">BJ969_005973</name>
</gene>
<sequence>MSAGVVLAPVSDPIAAAVRWREQVGADPDGAVRAAEHWLAHAGDRELRVLARHICALAAVERGRSAEARQHVRLALSAARCARLGERAAQVLLTSAWIELNRGDPDTAWRQLAEASEQLTGLDAVRAECLRGVLLCHQDLLAEAEVALSAALPRLLEHRDHQWAANAYVARGLAHLYRNGLDAAESDLAVAEQLFGADGRDGRAALCRHNRGCVALRAGDLPRALRLFDEARAAGVDPDEHPEVRIDRAEALAEAGLHEQARGELHRAADRLRRLGREARLGDTWLTLAGCALRAGAPEAAIGPARRAARLFRSQRRRSWAALAVATECQARLRAGQVSRYSLAAAKRAGHACAAHGWTTAAAELWLAAGREATRLGRRVTARTLLELAATGRGQVPGSTRQLAVGWLGEALLAADAGDDGRLFDSCRRGLRAVESYASGIAAWEPRIEAFGLAEELGGVAIGAALRSEDPRLVLRWVERYRLGSAHRRAVRPPDDPELGSALVRLRSAVSGATAADGSRLRTALSEIGVLERQVRDRALLVAGGSAGEAQVAGVDEVLSALGDDVLLSLFAHDGELHAVSVVDGRPRLHDLGAEATAVLETQRLRYLLARQAESGDGRVGAVYAGGAAEAAAAVQRQLLAPVLAALPPGRRLVVVPTGPLHAVPWAALPACRGRGVTVAPSLRTWLRGRADAGLDRSPGEPVWVSGPGLEHAEREVAALHAAGGGRLLSGIDARAERVLDAVDGARIAHIAAHGRFRDDQPLLSCLDLADGPLYGYDLDRLRRGPRTVVLSACEAGRSVVGRAGQLTGLAATLLGRGTATVIASVVPVPDERTADVMLALHSLLRGGAPPAEALATAQATYGESGFLCLGYGG</sequence>
<keyword evidence="3" id="KW-1185">Reference proteome</keyword>
<proteinExistence type="predicted"/>
<dbReference type="AlphaFoldDB" id="A0A840NSF0"/>
<dbReference type="SUPFAM" id="SSF48452">
    <property type="entry name" value="TPR-like"/>
    <property type="match status" value="2"/>
</dbReference>
<dbReference type="Proteomes" id="UP000580474">
    <property type="component" value="Unassembled WGS sequence"/>
</dbReference>
<name>A0A840NSF0_9PSEU</name>
<dbReference type="EMBL" id="JACHIV010000001">
    <property type="protein sequence ID" value="MBB5072885.1"/>
    <property type="molecule type" value="Genomic_DNA"/>
</dbReference>